<dbReference type="EMBL" id="BK015636">
    <property type="protein sequence ID" value="DAE17157.1"/>
    <property type="molecule type" value="Genomic_DNA"/>
</dbReference>
<proteinExistence type="predicted"/>
<evidence type="ECO:0000313" key="1">
    <source>
        <dbReference type="EMBL" id="DAE17157.1"/>
    </source>
</evidence>
<protein>
    <submittedName>
        <fullName evidence="1">Uncharacterized protein</fullName>
    </submittedName>
</protein>
<accession>A0A8S5QEG1</accession>
<name>A0A8S5QEG1_9CAUD</name>
<reference evidence="1" key="1">
    <citation type="journal article" date="2021" name="Proc. Natl. Acad. Sci. U.S.A.">
        <title>A Catalog of Tens of Thousands of Viruses from Human Metagenomes Reveals Hidden Associations with Chronic Diseases.</title>
        <authorList>
            <person name="Tisza M.J."/>
            <person name="Buck C.B."/>
        </authorList>
    </citation>
    <scope>NUCLEOTIDE SEQUENCE</scope>
    <source>
        <strain evidence="1">Ctbvd11</strain>
    </source>
</reference>
<sequence length="31" mass="3649">MPFQGDFVMSILKPRVLPWARSFCPFRAYGM</sequence>
<organism evidence="1">
    <name type="scientific">Siphoviridae sp. ctbvd11</name>
    <dbReference type="NCBI Taxonomy" id="2825567"/>
    <lineage>
        <taxon>Viruses</taxon>
        <taxon>Duplodnaviria</taxon>
        <taxon>Heunggongvirae</taxon>
        <taxon>Uroviricota</taxon>
        <taxon>Caudoviricetes</taxon>
    </lineage>
</organism>